<dbReference type="eggNOG" id="ENOG5031C2N">
    <property type="taxonomic scope" value="Bacteria"/>
</dbReference>
<reference evidence="2 3" key="1">
    <citation type="submission" date="2013-09" db="EMBL/GenBank/DDBJ databases">
        <title>Whole genome shotgun sequence of Novosphingobium tardaugens NBRC 16725.</title>
        <authorList>
            <person name="Isaki S."/>
            <person name="Hosoyama A."/>
            <person name="Tsuchikane K."/>
            <person name="Katsumata H."/>
            <person name="Ando Y."/>
            <person name="Yamazaki S."/>
            <person name="Fujita N."/>
        </authorList>
    </citation>
    <scope>NUCLEOTIDE SEQUENCE [LARGE SCALE GENOMIC DNA]</scope>
    <source>
        <strain evidence="2 3">NBRC 16725</strain>
    </source>
</reference>
<dbReference type="AlphaFoldDB" id="U2ZY75"/>
<sequence>MTQVHRKPPARWPSYRRVPPFVPVPLRRRRDGWTAARQGRFIGYLAQTGSVREAAARVGCSRETVYRLRRKPGAASFSAAWDAVLAIRKNGNRIPPRKVTPDELPARAFDGPIRVRMYRGRFAAATRQPDNTALLQLLAQYNRSLRLMPEDRWPRPGRRECDAFCGRSVSPCPRPA</sequence>
<accession>U2ZY75</accession>
<protein>
    <recommendedName>
        <fullName evidence="1">Insertion element IS150 protein InsJ-like helix-turn-helix domain-containing protein</fullName>
    </recommendedName>
</protein>
<gene>
    <name evidence="2" type="ORF">NT2_01_02520</name>
</gene>
<comment type="caution">
    <text evidence="2">The sequence shown here is derived from an EMBL/GenBank/DDBJ whole genome shotgun (WGS) entry which is preliminary data.</text>
</comment>
<evidence type="ECO:0000313" key="3">
    <source>
        <dbReference type="Proteomes" id="UP000016568"/>
    </source>
</evidence>
<dbReference type="InterPro" id="IPR055247">
    <property type="entry name" value="InsJ-like_HTH"/>
</dbReference>
<dbReference type="Pfam" id="PF13518">
    <property type="entry name" value="HTH_28"/>
    <property type="match status" value="1"/>
</dbReference>
<evidence type="ECO:0000313" key="2">
    <source>
        <dbReference type="EMBL" id="GAD47483.1"/>
    </source>
</evidence>
<dbReference type="OrthoDB" id="7282816at2"/>
<dbReference type="RefSeq" id="WP_021688390.1">
    <property type="nucleotide sequence ID" value="NZ_BASZ01000001.1"/>
</dbReference>
<dbReference type="EMBL" id="BASZ01000001">
    <property type="protein sequence ID" value="GAD47483.1"/>
    <property type="molecule type" value="Genomic_DNA"/>
</dbReference>
<organism evidence="2 3">
    <name type="scientific">Caenibius tardaugens NBRC 16725</name>
    <dbReference type="NCBI Taxonomy" id="1219035"/>
    <lineage>
        <taxon>Bacteria</taxon>
        <taxon>Pseudomonadati</taxon>
        <taxon>Pseudomonadota</taxon>
        <taxon>Alphaproteobacteria</taxon>
        <taxon>Sphingomonadales</taxon>
        <taxon>Erythrobacteraceae</taxon>
        <taxon>Caenibius</taxon>
    </lineage>
</organism>
<name>U2ZY75_9SPHN</name>
<keyword evidence="3" id="KW-1185">Reference proteome</keyword>
<feature type="domain" description="Insertion element IS150 protein InsJ-like helix-turn-helix" evidence="1">
    <location>
        <begin position="40"/>
        <end position="71"/>
    </location>
</feature>
<dbReference type="KEGG" id="ntd:EGO55_15895"/>
<evidence type="ECO:0000259" key="1">
    <source>
        <dbReference type="Pfam" id="PF13518"/>
    </source>
</evidence>
<dbReference type="Proteomes" id="UP000016568">
    <property type="component" value="Unassembled WGS sequence"/>
</dbReference>
<proteinExistence type="predicted"/>